<dbReference type="Proteomes" id="UP000037029">
    <property type="component" value="Chromosome"/>
</dbReference>
<dbReference type="InterPro" id="IPR018733">
    <property type="entry name" value="DUF2274"/>
</dbReference>
<sequence length="76" mass="8518">MVDIKLARLPDRTPVKLAITITPDLQSALNDYAAIYAQAYGREEPVTELIPAMLTAFLESDRSFARAREDVRKGRP</sequence>
<proteinExistence type="predicted"/>
<gene>
    <name evidence="1" type="ORF">BV87_03480</name>
</gene>
<evidence type="ECO:0000313" key="2">
    <source>
        <dbReference type="Proteomes" id="UP000037029"/>
    </source>
</evidence>
<dbReference type="RefSeq" id="WP_048939116.1">
    <property type="nucleotide sequence ID" value="NZ_CP020925.1"/>
</dbReference>
<evidence type="ECO:0000313" key="1">
    <source>
        <dbReference type="EMBL" id="ATP17541.1"/>
    </source>
</evidence>
<dbReference type="AlphaFoldDB" id="A0A0J9CUX1"/>
<accession>A0A0J9CUX1</accession>
<dbReference type="Pfam" id="PF10038">
    <property type="entry name" value="DUF2274"/>
    <property type="match status" value="1"/>
</dbReference>
<name>A0A0J9CUX1_SPHYA</name>
<reference evidence="1 2" key="1">
    <citation type="submission" date="2017-04" db="EMBL/GenBank/DDBJ databases">
        <title>Characterization, genome and methylation analysis of a phthalic acid esters degrading strain Sphingobium yanoikuyae SHJ.</title>
        <authorList>
            <person name="Feng L."/>
        </authorList>
    </citation>
    <scope>NUCLEOTIDE SEQUENCE [LARGE SCALE GENOMIC DNA]</scope>
    <source>
        <strain evidence="1 2">SHJ</strain>
    </source>
</reference>
<organism evidence="1 2">
    <name type="scientific">Sphingobium yanoikuyae</name>
    <name type="common">Sphingomonas yanoikuyae</name>
    <dbReference type="NCBI Taxonomy" id="13690"/>
    <lineage>
        <taxon>Bacteria</taxon>
        <taxon>Pseudomonadati</taxon>
        <taxon>Pseudomonadota</taxon>
        <taxon>Alphaproteobacteria</taxon>
        <taxon>Sphingomonadales</taxon>
        <taxon>Sphingomonadaceae</taxon>
        <taxon>Sphingobium</taxon>
    </lineage>
</organism>
<dbReference type="EMBL" id="CP020925">
    <property type="protein sequence ID" value="ATP17541.1"/>
    <property type="molecule type" value="Genomic_DNA"/>
</dbReference>
<protein>
    <submittedName>
        <fullName evidence="1">DUF2274 domain-containing protein</fullName>
    </submittedName>
</protein>